<dbReference type="EMBL" id="KZ613464">
    <property type="protein sequence ID" value="PMD28169.1"/>
    <property type="molecule type" value="Genomic_DNA"/>
</dbReference>
<evidence type="ECO:0000259" key="2">
    <source>
        <dbReference type="Pfam" id="PF22980"/>
    </source>
</evidence>
<keyword evidence="4" id="KW-1185">Reference proteome</keyword>
<proteinExistence type="predicted"/>
<dbReference type="Proteomes" id="UP000235672">
    <property type="component" value="Unassembled WGS sequence"/>
</dbReference>
<feature type="compositionally biased region" description="Basic and acidic residues" evidence="1">
    <location>
        <begin position="128"/>
        <end position="138"/>
    </location>
</feature>
<name>A0A2J6QPH6_9HELO</name>
<dbReference type="Pfam" id="PF22980">
    <property type="entry name" value="Myb_DNA-bind_8"/>
    <property type="match status" value="1"/>
</dbReference>
<reference evidence="3 4" key="1">
    <citation type="submission" date="2016-05" db="EMBL/GenBank/DDBJ databases">
        <title>A degradative enzymes factory behind the ericoid mycorrhizal symbiosis.</title>
        <authorList>
            <consortium name="DOE Joint Genome Institute"/>
            <person name="Martino E."/>
            <person name="Morin E."/>
            <person name="Grelet G."/>
            <person name="Kuo A."/>
            <person name="Kohler A."/>
            <person name="Daghino S."/>
            <person name="Barry K."/>
            <person name="Choi C."/>
            <person name="Cichocki N."/>
            <person name="Clum A."/>
            <person name="Copeland A."/>
            <person name="Hainaut M."/>
            <person name="Haridas S."/>
            <person name="Labutti K."/>
            <person name="Lindquist E."/>
            <person name="Lipzen A."/>
            <person name="Khouja H.-R."/>
            <person name="Murat C."/>
            <person name="Ohm R."/>
            <person name="Olson A."/>
            <person name="Spatafora J."/>
            <person name="Veneault-Fourrey C."/>
            <person name="Henrissat B."/>
            <person name="Grigoriev I."/>
            <person name="Martin F."/>
            <person name="Perotto S."/>
        </authorList>
    </citation>
    <scope>NUCLEOTIDE SEQUENCE [LARGE SCALE GENOMIC DNA]</scope>
    <source>
        <strain evidence="3 4">UAMH 7357</strain>
    </source>
</reference>
<gene>
    <name evidence="3" type="ORF">NA56DRAFT_742331</name>
</gene>
<sequence length="195" mass="20698">MSSGWTPINVPLTTNSNANVKATVRTTTKPVKATVKITLKPKLKMPPKAAPAVAEGSSNPKAGKTEKVVDDELKLTWALICQMSFGGKLVGVNWEEVQAQIEAPTKHAAYLRWDSLKKRMKSRGLELPTDRAPGEAKAKVTKTTPVKLPKAPKDAPAKKPGGKKAKEAEEAAASEEAEASGGSEEAQNGTENESS</sequence>
<feature type="region of interest" description="Disordered" evidence="1">
    <location>
        <begin position="124"/>
        <end position="195"/>
    </location>
</feature>
<dbReference type="OrthoDB" id="3560926at2759"/>
<feature type="region of interest" description="Disordered" evidence="1">
    <location>
        <begin position="46"/>
        <end position="65"/>
    </location>
</feature>
<evidence type="ECO:0000313" key="4">
    <source>
        <dbReference type="Proteomes" id="UP000235672"/>
    </source>
</evidence>
<dbReference type="InterPro" id="IPR054505">
    <property type="entry name" value="Myb_DNA-bind_8"/>
</dbReference>
<evidence type="ECO:0000256" key="1">
    <source>
        <dbReference type="SAM" id="MobiDB-lite"/>
    </source>
</evidence>
<dbReference type="AlphaFoldDB" id="A0A2J6QPH6"/>
<feature type="domain" description="Myb-like DNA-binding" evidence="2">
    <location>
        <begin position="70"/>
        <end position="121"/>
    </location>
</feature>
<organism evidence="3 4">
    <name type="scientific">Hyaloscypha hepaticicola</name>
    <dbReference type="NCBI Taxonomy" id="2082293"/>
    <lineage>
        <taxon>Eukaryota</taxon>
        <taxon>Fungi</taxon>
        <taxon>Dikarya</taxon>
        <taxon>Ascomycota</taxon>
        <taxon>Pezizomycotina</taxon>
        <taxon>Leotiomycetes</taxon>
        <taxon>Helotiales</taxon>
        <taxon>Hyaloscyphaceae</taxon>
        <taxon>Hyaloscypha</taxon>
    </lineage>
</organism>
<accession>A0A2J6QPH6</accession>
<protein>
    <recommendedName>
        <fullName evidence="2">Myb-like DNA-binding domain-containing protein</fullName>
    </recommendedName>
</protein>
<evidence type="ECO:0000313" key="3">
    <source>
        <dbReference type="EMBL" id="PMD28169.1"/>
    </source>
</evidence>